<evidence type="ECO:0000256" key="4">
    <source>
        <dbReference type="ARBA" id="ARBA00022729"/>
    </source>
</evidence>
<keyword evidence="3" id="KW-0812">Transmembrane</keyword>
<keyword evidence="5" id="KW-0472">Membrane</keyword>
<dbReference type="AlphaFoldDB" id="A0A2S7IVM7"/>
<evidence type="ECO:0000256" key="7">
    <source>
        <dbReference type="ARBA" id="ARBA00038306"/>
    </source>
</evidence>
<dbReference type="PANTHER" id="PTHR34001">
    <property type="entry name" value="BLL7405 PROTEIN"/>
    <property type="match status" value="1"/>
</dbReference>
<evidence type="ECO:0000256" key="2">
    <source>
        <dbReference type="ARBA" id="ARBA00022452"/>
    </source>
</evidence>
<accession>A0A2S7IVM7</accession>
<dbReference type="SUPFAM" id="SSF56925">
    <property type="entry name" value="OMPA-like"/>
    <property type="match status" value="1"/>
</dbReference>
<keyword evidence="4 8" id="KW-0732">Signal</keyword>
<gene>
    <name evidence="10" type="ORF">C3731_18680</name>
</gene>
<evidence type="ECO:0000259" key="9">
    <source>
        <dbReference type="Pfam" id="PF13505"/>
    </source>
</evidence>
<dbReference type="PANTHER" id="PTHR34001:SF3">
    <property type="entry name" value="BLL7405 PROTEIN"/>
    <property type="match status" value="1"/>
</dbReference>
<comment type="caution">
    <text evidence="10">The sequence shown here is derived from an EMBL/GenBank/DDBJ whole genome shotgun (WGS) entry which is preliminary data.</text>
</comment>
<evidence type="ECO:0000313" key="10">
    <source>
        <dbReference type="EMBL" id="PQA72051.1"/>
    </source>
</evidence>
<organism evidence="10 11">
    <name type="scientific">Brucella oryzae</name>
    <dbReference type="NCBI Taxonomy" id="335286"/>
    <lineage>
        <taxon>Bacteria</taxon>
        <taxon>Pseudomonadati</taxon>
        <taxon>Pseudomonadota</taxon>
        <taxon>Alphaproteobacteria</taxon>
        <taxon>Hyphomicrobiales</taxon>
        <taxon>Brucellaceae</taxon>
        <taxon>Brucella/Ochrobactrum group</taxon>
        <taxon>Brucella</taxon>
    </lineage>
</organism>
<dbReference type="Pfam" id="PF13505">
    <property type="entry name" value="OMP_b-brl"/>
    <property type="match status" value="1"/>
</dbReference>
<dbReference type="Gene3D" id="2.40.160.20">
    <property type="match status" value="1"/>
</dbReference>
<dbReference type="OrthoDB" id="9815357at2"/>
<dbReference type="RefSeq" id="WP_104757131.1">
    <property type="nucleotide sequence ID" value="NZ_JAGSIC010000001.1"/>
</dbReference>
<sequence length="233" mass="24701">MKFGSLITASFFGLLAVTSAKAADAIVAEEPAPIAVMPGFSWSGAYIGGQVGYGFGKSKFSNTDFGDGVDSFKPKGFLGGVYAGYNFDVGNNVILGVDGDFSYAGISKKFAFGGDNSIETKNRWSGAVRGRIGYAADRFMPYVAGGVAFGQVKNSYNIVLDQLHVISGTSSKTSTGWTAGAGVDYAATDNIILRLEYRYTDFGKNDIRPAGIDVGTKNHFTTNDIRLGVAYKF</sequence>
<keyword evidence="6" id="KW-0998">Cell outer membrane</keyword>
<protein>
    <submittedName>
        <fullName evidence="10">Porin family protein</fullName>
    </submittedName>
</protein>
<feature type="signal peptide" evidence="8">
    <location>
        <begin position="1"/>
        <end position="22"/>
    </location>
</feature>
<evidence type="ECO:0000256" key="1">
    <source>
        <dbReference type="ARBA" id="ARBA00004442"/>
    </source>
</evidence>
<keyword evidence="2" id="KW-1134">Transmembrane beta strand</keyword>
<evidence type="ECO:0000313" key="11">
    <source>
        <dbReference type="Proteomes" id="UP000238493"/>
    </source>
</evidence>
<dbReference type="GO" id="GO:0009279">
    <property type="term" value="C:cell outer membrane"/>
    <property type="evidence" value="ECO:0007669"/>
    <property type="project" value="UniProtKB-SubCell"/>
</dbReference>
<name>A0A2S7IVM7_9HYPH</name>
<dbReference type="InterPro" id="IPR011250">
    <property type="entry name" value="OMP/PagP_B-barrel"/>
</dbReference>
<feature type="chain" id="PRO_5015572508" evidence="8">
    <location>
        <begin position="23"/>
        <end position="233"/>
    </location>
</feature>
<evidence type="ECO:0000256" key="3">
    <source>
        <dbReference type="ARBA" id="ARBA00022692"/>
    </source>
</evidence>
<dbReference type="InterPro" id="IPR006315">
    <property type="entry name" value="OM_autotransptr_brl_dom"/>
</dbReference>
<dbReference type="InterPro" id="IPR051692">
    <property type="entry name" value="OMP-like"/>
</dbReference>
<evidence type="ECO:0000256" key="5">
    <source>
        <dbReference type="ARBA" id="ARBA00023136"/>
    </source>
</evidence>
<evidence type="ECO:0000256" key="6">
    <source>
        <dbReference type="ARBA" id="ARBA00023237"/>
    </source>
</evidence>
<dbReference type="Proteomes" id="UP000238493">
    <property type="component" value="Unassembled WGS sequence"/>
</dbReference>
<dbReference type="InterPro" id="IPR027385">
    <property type="entry name" value="Beta-barrel_OMP"/>
</dbReference>
<feature type="domain" description="Outer membrane protein beta-barrel" evidence="9">
    <location>
        <begin position="32"/>
        <end position="233"/>
    </location>
</feature>
<reference evidence="10 11" key="1">
    <citation type="submission" date="2018-02" db="EMBL/GenBank/DDBJ databases">
        <title>Draft genome sequence of Ochrobactrum oryzae found in Brazil.</title>
        <authorList>
            <person name="Cerdeira L."/>
            <person name="Andrade F."/>
            <person name="Zacariotto T."/>
            <person name="Barbosa B."/>
            <person name="Santos S."/>
            <person name="Cassetari V."/>
            <person name="Lincopan N."/>
        </authorList>
    </citation>
    <scope>NUCLEOTIDE SEQUENCE [LARGE SCALE GENOMIC DNA]</scope>
    <source>
        <strain evidence="10 11">OA447</strain>
    </source>
</reference>
<comment type="similarity">
    <text evidence="7">Belongs to the Omp25/RopB family.</text>
</comment>
<dbReference type="EMBL" id="PTRC01000037">
    <property type="protein sequence ID" value="PQA72051.1"/>
    <property type="molecule type" value="Genomic_DNA"/>
</dbReference>
<proteinExistence type="inferred from homology"/>
<keyword evidence="11" id="KW-1185">Reference proteome</keyword>
<comment type="subcellular location">
    <subcellularLocation>
        <location evidence="1">Cell outer membrane</location>
    </subcellularLocation>
</comment>
<evidence type="ECO:0000256" key="8">
    <source>
        <dbReference type="SAM" id="SignalP"/>
    </source>
</evidence>
<dbReference type="NCBIfam" id="TIGR01414">
    <property type="entry name" value="autotrans_barl"/>
    <property type="match status" value="1"/>
</dbReference>